<evidence type="ECO:0000259" key="8">
    <source>
        <dbReference type="PROSITE" id="PS51755"/>
    </source>
</evidence>
<evidence type="ECO:0000256" key="6">
    <source>
        <dbReference type="PROSITE-ProRule" id="PRU01091"/>
    </source>
</evidence>
<feature type="compositionally biased region" description="Polar residues" evidence="7">
    <location>
        <begin position="649"/>
        <end position="669"/>
    </location>
</feature>
<dbReference type="InterPro" id="IPR005158">
    <property type="entry name" value="BTAD"/>
</dbReference>
<dbReference type="InterPro" id="IPR016032">
    <property type="entry name" value="Sig_transdc_resp-reg_C-effctor"/>
</dbReference>
<dbReference type="PRINTS" id="PR00364">
    <property type="entry name" value="DISEASERSIST"/>
</dbReference>
<dbReference type="InterPro" id="IPR051677">
    <property type="entry name" value="AfsR-DnrI-RedD_regulator"/>
</dbReference>
<gene>
    <name evidence="9" type="ORF">FHR34_006408</name>
</gene>
<dbReference type="Pfam" id="PF13424">
    <property type="entry name" value="TPR_12"/>
    <property type="match status" value="1"/>
</dbReference>
<dbReference type="GO" id="GO:0043531">
    <property type="term" value="F:ADP binding"/>
    <property type="evidence" value="ECO:0007669"/>
    <property type="project" value="InterPro"/>
</dbReference>
<organism evidence="9 10">
    <name type="scientific">Kitasatospora kifunensis</name>
    <name type="common">Streptomyces kifunensis</name>
    <dbReference type="NCBI Taxonomy" id="58351"/>
    <lineage>
        <taxon>Bacteria</taxon>
        <taxon>Bacillati</taxon>
        <taxon>Actinomycetota</taxon>
        <taxon>Actinomycetes</taxon>
        <taxon>Kitasatosporales</taxon>
        <taxon>Streptomycetaceae</taxon>
        <taxon>Kitasatospora</taxon>
    </lineage>
</organism>
<sequence>MRFSLLGPLTVHDGRSGRPLDGPKVRILLGVLLLHPNNPVPTDRLQEALWGAHPPATAGASLKNHVARLRQALAEEGGDEPRIRTVPGGYVLRVGTGELDAQDFTAALREARAAYLRKDWATVSQQTEKALGLWRDSPLPELAGLAEVQPSIDQLQEARWQGLEWRMDAELALGRHQGLAPELTGLIAEQPLREAFHRQLMLVLHRTDHQAEALAVFRRLRRTLVDELGIEPGAGVMAAHQEILRPRAAADAAATDDNAADAAAPATDDNGDDDGDHTSTAAGAVGAGLPRDIAFFTGRRREIERLLTLCRVSTFDNAVVPIHAVDGMPGVGKSALAMHVAHQLAPDFPDGQIFLPLHAHTSGRSAVDPADALVTLLLAVGVAPQRIPSGLDARSGMWRAQVAGKRILLLLDDARSTDQVSPLLPGSLSTLVLVTSRRRLLALDGAMPMTLEVLPPDEAAELFVAKSERVELAAGSGSVTELVRLCGYLPLAIHLTAARLRHHRTWTTADLEADLEAAAGRLAALHTEHLSVAAAFDLSYRDLAPALQQFFRRLGLHPGGDIDAYAAAALNDTDLTTTRRLLEDLEDHHLIDEPVRGRYRMHDLIREHARSLATADMPDGSVAQDPALDRLLSYYLHTAHRANRHFTRHQSTSTGAGHNTAPSTRSPELSTEQQARAWFSAEQANLQACVEYAATHGCSDHAIGLPAALHEFLRTQGHWNQARALHQLALETACLTGDRRGQAGALVHLGVFRRLAGECAVAAENLHSALELYRTLGDRLGEANALITLASVEQLTGNHQGAAERALSALELYRALGDPLGQANALDHLGTSQQLTGKYQGAAENLHFALRLYREQGNLLGQANVLTNLAVVQRLTGQYAAALEGHHNALQLYACQGNRAGEVSSIAGIGLVQEATSDYAAATESYRRVLVLYRDMGVPVGEARTLAHLGNIQRLTGSYPAASDTLQQAVAMCRENADRRGEADALNMLGWLLAVSATPAEARACHTQALDIALVISSPLAQAHALEGIGASHAQEGHPDQGETWLEQARAIHRSLARSEDGEPAVHAGR</sequence>
<dbReference type="Gene3D" id="3.40.50.300">
    <property type="entry name" value="P-loop containing nucleotide triphosphate hydrolases"/>
    <property type="match status" value="1"/>
</dbReference>
<keyword evidence="5" id="KW-0804">Transcription</keyword>
<evidence type="ECO:0000256" key="1">
    <source>
        <dbReference type="ARBA" id="ARBA00005820"/>
    </source>
</evidence>
<dbReference type="CDD" id="cd00383">
    <property type="entry name" value="trans_reg_C"/>
    <property type="match status" value="1"/>
</dbReference>
<dbReference type="SUPFAM" id="SSF52540">
    <property type="entry name" value="P-loop containing nucleoside triphosphate hydrolases"/>
    <property type="match status" value="1"/>
</dbReference>
<comment type="caution">
    <text evidence="9">The sequence shown here is derived from an EMBL/GenBank/DDBJ whole genome shotgun (WGS) entry which is preliminary data.</text>
</comment>
<dbReference type="InterPro" id="IPR036388">
    <property type="entry name" value="WH-like_DNA-bd_sf"/>
</dbReference>
<evidence type="ECO:0000256" key="2">
    <source>
        <dbReference type="ARBA" id="ARBA00023012"/>
    </source>
</evidence>
<dbReference type="CDD" id="cd15831">
    <property type="entry name" value="BTAD"/>
    <property type="match status" value="1"/>
</dbReference>
<accession>A0A7W7R8J6</accession>
<dbReference type="InterPro" id="IPR011990">
    <property type="entry name" value="TPR-like_helical_dom_sf"/>
</dbReference>
<reference evidence="9 10" key="1">
    <citation type="submission" date="2020-08" db="EMBL/GenBank/DDBJ databases">
        <title>Sequencing the genomes of 1000 actinobacteria strains.</title>
        <authorList>
            <person name="Klenk H.-P."/>
        </authorList>
    </citation>
    <scope>NUCLEOTIDE SEQUENCE [LARGE SCALE GENOMIC DNA]</scope>
    <source>
        <strain evidence="9 10">DSM 41654</strain>
    </source>
</reference>
<dbReference type="GO" id="GO:0000160">
    <property type="term" value="P:phosphorelay signal transduction system"/>
    <property type="evidence" value="ECO:0007669"/>
    <property type="project" value="UniProtKB-KW"/>
</dbReference>
<evidence type="ECO:0000256" key="7">
    <source>
        <dbReference type="SAM" id="MobiDB-lite"/>
    </source>
</evidence>
<dbReference type="SMART" id="SM00028">
    <property type="entry name" value="TPR"/>
    <property type="match status" value="8"/>
</dbReference>
<evidence type="ECO:0000256" key="3">
    <source>
        <dbReference type="ARBA" id="ARBA00023015"/>
    </source>
</evidence>
<dbReference type="Gene3D" id="1.25.40.10">
    <property type="entry name" value="Tetratricopeptide repeat domain"/>
    <property type="match status" value="3"/>
</dbReference>
<feature type="DNA-binding region" description="OmpR/PhoB-type" evidence="6">
    <location>
        <begin position="1"/>
        <end position="94"/>
    </location>
</feature>
<evidence type="ECO:0000313" key="9">
    <source>
        <dbReference type="EMBL" id="MBB4927415.1"/>
    </source>
</evidence>
<dbReference type="InterPro" id="IPR001867">
    <property type="entry name" value="OmpR/PhoB-type_DNA-bd"/>
</dbReference>
<dbReference type="PANTHER" id="PTHR35807:SF1">
    <property type="entry name" value="TRANSCRIPTIONAL REGULATOR REDD"/>
    <property type="match status" value="1"/>
</dbReference>
<feature type="region of interest" description="Disordered" evidence="7">
    <location>
        <begin position="647"/>
        <end position="669"/>
    </location>
</feature>
<comment type="similarity">
    <text evidence="1">Belongs to the AfsR/DnrI/RedD regulatory family.</text>
</comment>
<evidence type="ECO:0000256" key="4">
    <source>
        <dbReference type="ARBA" id="ARBA00023125"/>
    </source>
</evidence>
<feature type="compositionally biased region" description="Low complexity" evidence="7">
    <location>
        <begin position="249"/>
        <end position="268"/>
    </location>
</feature>
<name>A0A7W7R8J6_KITKI</name>
<keyword evidence="3" id="KW-0805">Transcription regulation</keyword>
<dbReference type="GO" id="GO:0003677">
    <property type="term" value="F:DNA binding"/>
    <property type="evidence" value="ECO:0007669"/>
    <property type="project" value="UniProtKB-UniRule"/>
</dbReference>
<dbReference type="Pfam" id="PF03704">
    <property type="entry name" value="BTAD"/>
    <property type="match status" value="1"/>
</dbReference>
<dbReference type="Pfam" id="PF00486">
    <property type="entry name" value="Trans_reg_C"/>
    <property type="match status" value="1"/>
</dbReference>
<evidence type="ECO:0000313" key="10">
    <source>
        <dbReference type="Proteomes" id="UP000540506"/>
    </source>
</evidence>
<dbReference type="SMART" id="SM00862">
    <property type="entry name" value="Trans_reg_C"/>
    <property type="match status" value="1"/>
</dbReference>
<evidence type="ECO:0000256" key="5">
    <source>
        <dbReference type="ARBA" id="ARBA00023163"/>
    </source>
</evidence>
<dbReference type="InterPro" id="IPR019734">
    <property type="entry name" value="TPR_rpt"/>
</dbReference>
<proteinExistence type="inferred from homology"/>
<protein>
    <submittedName>
        <fullName evidence="9">DNA-binding SARP family transcriptional activator/tetratricopeptide (TPR) repeat protein</fullName>
    </submittedName>
</protein>
<dbReference type="SUPFAM" id="SSF48452">
    <property type="entry name" value="TPR-like"/>
    <property type="match status" value="3"/>
</dbReference>
<dbReference type="Gene3D" id="1.10.10.10">
    <property type="entry name" value="Winged helix-like DNA-binding domain superfamily/Winged helix DNA-binding domain"/>
    <property type="match status" value="2"/>
</dbReference>
<dbReference type="InterPro" id="IPR027417">
    <property type="entry name" value="P-loop_NTPase"/>
</dbReference>
<dbReference type="Proteomes" id="UP000540506">
    <property type="component" value="Unassembled WGS sequence"/>
</dbReference>
<dbReference type="GO" id="GO:0006355">
    <property type="term" value="P:regulation of DNA-templated transcription"/>
    <property type="evidence" value="ECO:0007669"/>
    <property type="project" value="InterPro"/>
</dbReference>
<dbReference type="SMART" id="SM01043">
    <property type="entry name" value="BTAD"/>
    <property type="match status" value="1"/>
</dbReference>
<keyword evidence="4 6" id="KW-0238">DNA-binding</keyword>
<keyword evidence="10" id="KW-1185">Reference proteome</keyword>
<dbReference type="RefSeq" id="WP_184941682.1">
    <property type="nucleotide sequence ID" value="NZ_JACHJV010000001.1"/>
</dbReference>
<feature type="domain" description="OmpR/PhoB-type" evidence="8">
    <location>
        <begin position="1"/>
        <end position="94"/>
    </location>
</feature>
<dbReference type="SUPFAM" id="SSF46894">
    <property type="entry name" value="C-terminal effector domain of the bipartite response regulators"/>
    <property type="match status" value="1"/>
</dbReference>
<keyword evidence="2" id="KW-0902">Two-component regulatory system</keyword>
<feature type="region of interest" description="Disordered" evidence="7">
    <location>
        <begin position="249"/>
        <end position="283"/>
    </location>
</feature>
<dbReference type="PANTHER" id="PTHR35807">
    <property type="entry name" value="TRANSCRIPTIONAL REGULATOR REDD-RELATED"/>
    <property type="match status" value="1"/>
</dbReference>
<dbReference type="PROSITE" id="PS51755">
    <property type="entry name" value="OMPR_PHOB"/>
    <property type="match status" value="1"/>
</dbReference>
<dbReference type="AlphaFoldDB" id="A0A7W7R8J6"/>
<dbReference type="EMBL" id="JACHJV010000001">
    <property type="protein sequence ID" value="MBB4927415.1"/>
    <property type="molecule type" value="Genomic_DNA"/>
</dbReference>